<evidence type="ECO:0000313" key="2">
    <source>
        <dbReference type="EMBL" id="KRX03764.1"/>
    </source>
</evidence>
<dbReference type="OMA" id="SHERRIG"/>
<gene>
    <name evidence="2" type="ORF">PPERSA_04272</name>
</gene>
<proteinExistence type="predicted"/>
<keyword evidence="1" id="KW-0175">Coiled coil</keyword>
<reference evidence="2 3" key="1">
    <citation type="journal article" date="2015" name="Sci. Rep.">
        <title>Genome of the facultative scuticociliatosis pathogen Pseudocohnilembus persalinus provides insight into its virulence through horizontal gene transfer.</title>
        <authorList>
            <person name="Xiong J."/>
            <person name="Wang G."/>
            <person name="Cheng J."/>
            <person name="Tian M."/>
            <person name="Pan X."/>
            <person name="Warren A."/>
            <person name="Jiang C."/>
            <person name="Yuan D."/>
            <person name="Miao W."/>
        </authorList>
    </citation>
    <scope>NUCLEOTIDE SEQUENCE [LARGE SCALE GENOMIC DNA]</scope>
    <source>
        <strain evidence="2">36N120E</strain>
    </source>
</reference>
<protein>
    <submittedName>
        <fullName evidence="2">Uncharacterized protein</fullName>
    </submittedName>
</protein>
<dbReference type="InParanoid" id="A0A0V0QNG0"/>
<name>A0A0V0QNG0_PSEPJ</name>
<dbReference type="OrthoDB" id="302708at2759"/>
<comment type="caution">
    <text evidence="2">The sequence shown here is derived from an EMBL/GenBank/DDBJ whole genome shotgun (WGS) entry which is preliminary data.</text>
</comment>
<dbReference type="Proteomes" id="UP000054937">
    <property type="component" value="Unassembled WGS sequence"/>
</dbReference>
<feature type="coiled-coil region" evidence="1">
    <location>
        <begin position="109"/>
        <end position="227"/>
    </location>
</feature>
<dbReference type="EMBL" id="LDAU01000126">
    <property type="protein sequence ID" value="KRX03764.1"/>
    <property type="molecule type" value="Genomic_DNA"/>
</dbReference>
<dbReference type="AlphaFoldDB" id="A0A0V0QNG0"/>
<keyword evidence="3" id="KW-1185">Reference proteome</keyword>
<accession>A0A0V0QNG0</accession>
<organism evidence="2 3">
    <name type="scientific">Pseudocohnilembus persalinus</name>
    <name type="common">Ciliate</name>
    <dbReference type="NCBI Taxonomy" id="266149"/>
    <lineage>
        <taxon>Eukaryota</taxon>
        <taxon>Sar</taxon>
        <taxon>Alveolata</taxon>
        <taxon>Ciliophora</taxon>
        <taxon>Intramacronucleata</taxon>
        <taxon>Oligohymenophorea</taxon>
        <taxon>Scuticociliatia</taxon>
        <taxon>Philasterida</taxon>
        <taxon>Pseudocohnilembidae</taxon>
        <taxon>Pseudocohnilembus</taxon>
    </lineage>
</organism>
<sequence>MSSEDEEEEIIRNYLRELQEDLAIPFKDKKEQIGIKENLEDEIVTLFEDIQIKEDQLKQVLEIANILTTKKQEIEKLKSQEIQNLENTLYEIQTSAEVTQQTANSYQSNVDQKEFIVKLQQEIKNLEEQNKQQNTEVKDLREQQKVLSHEYKITVETVQKQQYENKNLRQNLEESKIQISKMKNELDQYQKYVEFQNQEKNEIQQQIEQLKEKITDLEGDKQLLQSELKNPSLFQHTLSDYRDIKDRHFSMAYDEVQIDGTEQNDQFNEHFGVIEDKKIVKMPSPEEVEQKQIKQREEKLKQQKEEQKLRNISLLKPSAKISSSNASVLKTKNTEQLQKVLENNKNPHKLPASKNEQKYKVPIPIKRDPYEEFFELVIQAVKLNSPFMDDVLGINTKNWYKQVQGELIPFHKWYVWADQKLHNIRDELIKSREKSLLYTKRVIVF</sequence>
<evidence type="ECO:0000256" key="1">
    <source>
        <dbReference type="SAM" id="Coils"/>
    </source>
</evidence>
<evidence type="ECO:0000313" key="3">
    <source>
        <dbReference type="Proteomes" id="UP000054937"/>
    </source>
</evidence>